<dbReference type="GO" id="GO:0003887">
    <property type="term" value="F:DNA-directed DNA polymerase activity"/>
    <property type="evidence" value="ECO:0007669"/>
    <property type="project" value="InterPro"/>
</dbReference>
<evidence type="ECO:0000259" key="2">
    <source>
        <dbReference type="SMART" id="SM00482"/>
    </source>
</evidence>
<evidence type="ECO:0000313" key="3">
    <source>
        <dbReference type="EMBL" id="GFH06002.1"/>
    </source>
</evidence>
<dbReference type="Gene3D" id="1.10.150.20">
    <property type="entry name" value="5' to 3' exonuclease, C-terminal subdomain"/>
    <property type="match status" value="1"/>
</dbReference>
<reference evidence="3 4" key="1">
    <citation type="submission" date="2020-02" db="EMBL/GenBank/DDBJ databases">
        <title>Draft genome sequence of Haematococcus lacustris strain NIES-144.</title>
        <authorList>
            <person name="Morimoto D."/>
            <person name="Nakagawa S."/>
            <person name="Yoshida T."/>
            <person name="Sawayama S."/>
        </authorList>
    </citation>
    <scope>NUCLEOTIDE SEQUENCE [LARGE SCALE GENOMIC DNA]</scope>
    <source>
        <strain evidence="3 4">NIES-144</strain>
    </source>
</reference>
<dbReference type="AlphaFoldDB" id="A0A699YSD8"/>
<dbReference type="GO" id="GO:0003677">
    <property type="term" value="F:DNA binding"/>
    <property type="evidence" value="ECO:0007669"/>
    <property type="project" value="InterPro"/>
</dbReference>
<organism evidence="3 4">
    <name type="scientific">Haematococcus lacustris</name>
    <name type="common">Green alga</name>
    <name type="synonym">Haematococcus pluvialis</name>
    <dbReference type="NCBI Taxonomy" id="44745"/>
    <lineage>
        <taxon>Eukaryota</taxon>
        <taxon>Viridiplantae</taxon>
        <taxon>Chlorophyta</taxon>
        <taxon>core chlorophytes</taxon>
        <taxon>Chlorophyceae</taxon>
        <taxon>CS clade</taxon>
        <taxon>Chlamydomonadales</taxon>
        <taxon>Haematococcaceae</taxon>
        <taxon>Haematococcus</taxon>
    </lineage>
</organism>
<feature type="domain" description="DNA-directed DNA polymerase family A palm" evidence="2">
    <location>
        <begin position="265"/>
        <end position="488"/>
    </location>
</feature>
<dbReference type="GO" id="GO:0006261">
    <property type="term" value="P:DNA-templated DNA replication"/>
    <property type="evidence" value="ECO:0007669"/>
    <property type="project" value="InterPro"/>
</dbReference>
<dbReference type="InterPro" id="IPR002298">
    <property type="entry name" value="DNA_polymerase_A"/>
</dbReference>
<dbReference type="SUPFAM" id="SSF56672">
    <property type="entry name" value="DNA/RNA polymerases"/>
    <property type="match status" value="1"/>
</dbReference>
<dbReference type="InterPro" id="IPR001098">
    <property type="entry name" value="DNA-dir_DNA_pol_A_palm_dom"/>
</dbReference>
<dbReference type="Proteomes" id="UP000485058">
    <property type="component" value="Unassembled WGS sequence"/>
</dbReference>
<protein>
    <submittedName>
        <fullName evidence="3">POLAc domain-containing protein</fullName>
    </submittedName>
</protein>
<dbReference type="PANTHER" id="PTHR10133:SF27">
    <property type="entry name" value="DNA POLYMERASE NU"/>
    <property type="match status" value="1"/>
</dbReference>
<keyword evidence="1" id="KW-0235">DNA replication</keyword>
<dbReference type="PRINTS" id="PR00868">
    <property type="entry name" value="DNAPOLI"/>
</dbReference>
<dbReference type="Pfam" id="PF00476">
    <property type="entry name" value="DNA_pol_A"/>
    <property type="match status" value="1"/>
</dbReference>
<dbReference type="InterPro" id="IPR043502">
    <property type="entry name" value="DNA/RNA_pol_sf"/>
</dbReference>
<gene>
    <name evidence="3" type="ORF">HaLaN_00558</name>
</gene>
<evidence type="ECO:0000256" key="1">
    <source>
        <dbReference type="ARBA" id="ARBA00022705"/>
    </source>
</evidence>
<name>A0A699YSD8_HAELA</name>
<dbReference type="PANTHER" id="PTHR10133">
    <property type="entry name" value="DNA POLYMERASE I"/>
    <property type="match status" value="1"/>
</dbReference>
<keyword evidence="4" id="KW-1185">Reference proteome</keyword>
<dbReference type="EMBL" id="BLLF01000018">
    <property type="protein sequence ID" value="GFH06002.1"/>
    <property type="molecule type" value="Genomic_DNA"/>
</dbReference>
<comment type="caution">
    <text evidence="3">The sequence shown here is derived from an EMBL/GenBank/DDBJ whole genome shotgun (WGS) entry which is preliminary data.</text>
</comment>
<dbReference type="GO" id="GO:0006302">
    <property type="term" value="P:double-strand break repair"/>
    <property type="evidence" value="ECO:0007669"/>
    <property type="project" value="TreeGrafter"/>
</dbReference>
<sequence>MINPDYDQELAAYQQQLVDWGSAAKARAKLGDAFVPRPIKNISTILQGIYRAGAPQLVPEVMTASKAAAVGIPVLKGLAGKAGAASTGLQALQAEVDALDPEERAEFERAVETRLPAVEPDHHAIHEEDDLMAAMREESYGEGQDLFDRLPSSPRRSSCGADASLECDVEDEKAVESAAAAAKKQEEMDGNIARFKDFSQGKGFGKLFPILAAGDFAYYQSVGNDDISTPVYEHELKRPHQQVAVSETGRLSARRPNLQNQPALEKDRYKLELRILAHIADCKSMLEAFEKGGDFHSRTALGMYDHIKEAIKNKEVFLEKGDEGAPPDAVLLKDKFASERRKAKILNFSIAYGKTAHGLAKDFGTSLQEAEATVAKWYGDRAEVLKWQKTTKEKAKELGKDKYTLESQRRSWHRRAEVFTLLGRSRPLPDITTRDFRKAGHAERAAINTPIQGSAADVASSAMVAIAKCPHLKQLGYTLLMQDMVVKHMANPWANPAPKPQDPTPVPRPLLVAPELLTWWRAKVQQPEGKQGR</sequence>
<dbReference type="SMART" id="SM00482">
    <property type="entry name" value="POLAc"/>
    <property type="match status" value="1"/>
</dbReference>
<evidence type="ECO:0000313" key="4">
    <source>
        <dbReference type="Proteomes" id="UP000485058"/>
    </source>
</evidence>
<accession>A0A699YSD8</accession>
<proteinExistence type="predicted"/>